<organism evidence="1 2">
    <name type="scientific">Rhodococcus gordoniae</name>
    <dbReference type="NCBI Taxonomy" id="223392"/>
    <lineage>
        <taxon>Bacteria</taxon>
        <taxon>Bacillati</taxon>
        <taxon>Actinomycetota</taxon>
        <taxon>Actinomycetes</taxon>
        <taxon>Mycobacteriales</taxon>
        <taxon>Nocardiaceae</taxon>
        <taxon>Rhodococcus</taxon>
    </lineage>
</organism>
<dbReference type="RefSeq" id="WP_172506076.1">
    <property type="nucleotide sequence ID" value="NZ_LPZN01000010.1"/>
</dbReference>
<keyword evidence="2" id="KW-1185">Reference proteome</keyword>
<proteinExistence type="predicted"/>
<dbReference type="Gene3D" id="3.20.20.30">
    <property type="entry name" value="Luciferase-like domain"/>
    <property type="match status" value="1"/>
</dbReference>
<keyword evidence="1" id="KW-0503">Monooxygenase</keyword>
<dbReference type="Proteomes" id="UP000254569">
    <property type="component" value="Unassembled WGS sequence"/>
</dbReference>
<accession>A0A379M286</accession>
<dbReference type="AlphaFoldDB" id="A0A379M286"/>
<reference evidence="1 2" key="1">
    <citation type="submission" date="2018-06" db="EMBL/GenBank/DDBJ databases">
        <authorList>
            <consortium name="Pathogen Informatics"/>
            <person name="Doyle S."/>
        </authorList>
    </citation>
    <scope>NUCLEOTIDE SEQUENCE [LARGE SCALE GENOMIC DNA]</scope>
    <source>
        <strain evidence="1 2">NCTC13296</strain>
    </source>
</reference>
<dbReference type="InterPro" id="IPR036661">
    <property type="entry name" value="Luciferase-like_sf"/>
</dbReference>
<dbReference type="EMBL" id="UGVI01000001">
    <property type="protein sequence ID" value="SUE16429.1"/>
    <property type="molecule type" value="Genomic_DNA"/>
</dbReference>
<dbReference type="GO" id="GO:0016705">
    <property type="term" value="F:oxidoreductase activity, acting on paired donors, with incorporation or reduction of molecular oxygen"/>
    <property type="evidence" value="ECO:0007669"/>
    <property type="project" value="InterPro"/>
</dbReference>
<name>A0A379M286_9NOCA</name>
<sequence>MPVASTVTPVSADPATADPAVVESATIRALRIAVELAGHSGPDYWADLTLGRAGDPPLDLSADAPNVVRVRAADLREAGKLRDRIRAEAAEEGREPDSVTVLVDVEVVLASDARTARTRRTRPEATRGEADTLSYVGTPHGLAGLIADIHAVQVADGVTLIPLAAPFTVEYLVDGTLPWLASRGLIEVSPTVVEVLRRFGEGAQESVRAS</sequence>
<gene>
    <name evidence="1" type="ORF">NCTC13296_03314</name>
</gene>
<protein>
    <submittedName>
        <fullName evidence="1">FMN-dependent oxidoreductase, nitrilotriacetate monooxygenase family</fullName>
    </submittedName>
</protein>
<evidence type="ECO:0000313" key="1">
    <source>
        <dbReference type="EMBL" id="SUE16429.1"/>
    </source>
</evidence>
<evidence type="ECO:0000313" key="2">
    <source>
        <dbReference type="Proteomes" id="UP000254569"/>
    </source>
</evidence>
<dbReference type="GO" id="GO:0004497">
    <property type="term" value="F:monooxygenase activity"/>
    <property type="evidence" value="ECO:0007669"/>
    <property type="project" value="UniProtKB-KW"/>
</dbReference>
<dbReference type="SUPFAM" id="SSF51679">
    <property type="entry name" value="Bacterial luciferase-like"/>
    <property type="match status" value="1"/>
</dbReference>
<keyword evidence="1" id="KW-0560">Oxidoreductase</keyword>